<keyword evidence="2" id="KW-0677">Repeat</keyword>
<dbReference type="Gene3D" id="2.130.10.10">
    <property type="entry name" value="YVTN repeat-like/Quinoprotein amine dehydrogenase"/>
    <property type="match status" value="2"/>
</dbReference>
<dbReference type="InterPro" id="IPR036322">
    <property type="entry name" value="WD40_repeat_dom_sf"/>
</dbReference>
<dbReference type="PROSITE" id="PS50082">
    <property type="entry name" value="WD_REPEATS_2"/>
    <property type="match status" value="4"/>
</dbReference>
<feature type="compositionally biased region" description="Low complexity" evidence="4">
    <location>
        <begin position="39"/>
        <end position="65"/>
    </location>
</feature>
<dbReference type="OMA" id="KGDQYIT"/>
<organism evidence="5 6">
    <name type="scientific">Wallemia ichthyophaga (strain EXF-994 / CBS 113033)</name>
    <dbReference type="NCBI Taxonomy" id="1299270"/>
    <lineage>
        <taxon>Eukaryota</taxon>
        <taxon>Fungi</taxon>
        <taxon>Dikarya</taxon>
        <taxon>Basidiomycota</taxon>
        <taxon>Wallemiomycotina</taxon>
        <taxon>Wallemiomycetes</taxon>
        <taxon>Wallemiales</taxon>
        <taxon>Wallemiaceae</taxon>
        <taxon>Wallemia</taxon>
    </lineage>
</organism>
<dbReference type="AlphaFoldDB" id="R9AHF3"/>
<dbReference type="GO" id="GO:0035861">
    <property type="term" value="C:site of double-strand break"/>
    <property type="evidence" value="ECO:0007669"/>
    <property type="project" value="TreeGrafter"/>
</dbReference>
<feature type="repeat" description="WD" evidence="3">
    <location>
        <begin position="367"/>
        <end position="399"/>
    </location>
</feature>
<keyword evidence="1 3" id="KW-0853">WD repeat</keyword>
<dbReference type="eggNOG" id="KOG0772">
    <property type="taxonomic scope" value="Eukaryota"/>
</dbReference>
<dbReference type="KEGG" id="wic:J056_001803"/>
<dbReference type="PRINTS" id="PR00320">
    <property type="entry name" value="GPROTEINBRPT"/>
</dbReference>
<keyword evidence="6" id="KW-1185">Reference proteome</keyword>
<proteinExistence type="predicted"/>
<name>R9AHF3_WALI9</name>
<evidence type="ECO:0000313" key="6">
    <source>
        <dbReference type="Proteomes" id="UP000014064"/>
    </source>
</evidence>
<dbReference type="SMART" id="SM00320">
    <property type="entry name" value="WD40"/>
    <property type="match status" value="5"/>
</dbReference>
<evidence type="ECO:0000256" key="1">
    <source>
        <dbReference type="ARBA" id="ARBA00022574"/>
    </source>
</evidence>
<evidence type="ECO:0000256" key="2">
    <source>
        <dbReference type="ARBA" id="ARBA00022737"/>
    </source>
</evidence>
<dbReference type="HOGENOM" id="CLU_014033_1_2_1"/>
<evidence type="ECO:0000313" key="5">
    <source>
        <dbReference type="EMBL" id="EOQ99480.1"/>
    </source>
</evidence>
<reference evidence="6" key="1">
    <citation type="journal article" date="2013" name="BMC Genomics">
        <title>Genome and transcriptome sequencing of the halophilic fungus Wallemia ichthyophaga: haloadaptations present and absent.</title>
        <authorList>
            <person name="Zajc J."/>
            <person name="Liu Y."/>
            <person name="Dai W."/>
            <person name="Yang Z."/>
            <person name="Hu J."/>
            <person name="Gostincar C."/>
            <person name="Gunde-Cimerman N."/>
        </authorList>
    </citation>
    <scope>NUCLEOTIDE SEQUENCE [LARGE SCALE GENOMIC DNA]</scope>
    <source>
        <strain evidence="6">EXF-994 / CBS 113033</strain>
    </source>
</reference>
<protein>
    <submittedName>
        <fullName evidence="5">WD repeat-containing protein 70</fullName>
    </submittedName>
</protein>
<dbReference type="OrthoDB" id="10264376at2759"/>
<dbReference type="PROSITE" id="PS50294">
    <property type="entry name" value="WD_REPEATS_REGION"/>
    <property type="match status" value="3"/>
</dbReference>
<dbReference type="PANTHER" id="PTHR16017">
    <property type="entry name" value="GASTRULATION DEFECTIVE PROTEIN 1-RELATED"/>
    <property type="match status" value="1"/>
</dbReference>
<feature type="region of interest" description="Disordered" evidence="4">
    <location>
        <begin position="667"/>
        <end position="687"/>
    </location>
</feature>
<dbReference type="EMBL" id="KE007241">
    <property type="protein sequence ID" value="EOQ99480.1"/>
    <property type="molecule type" value="Genomic_DNA"/>
</dbReference>
<evidence type="ECO:0000256" key="3">
    <source>
        <dbReference type="PROSITE-ProRule" id="PRU00221"/>
    </source>
</evidence>
<feature type="repeat" description="WD" evidence="3">
    <location>
        <begin position="216"/>
        <end position="257"/>
    </location>
</feature>
<dbReference type="InterPro" id="IPR020472">
    <property type="entry name" value="WD40_PAC1"/>
</dbReference>
<feature type="region of interest" description="Disordered" evidence="4">
    <location>
        <begin position="586"/>
        <end position="628"/>
    </location>
</feature>
<dbReference type="GO" id="GO:0005634">
    <property type="term" value="C:nucleus"/>
    <property type="evidence" value="ECO:0007669"/>
    <property type="project" value="TreeGrafter"/>
</dbReference>
<dbReference type="RefSeq" id="XP_009269706.1">
    <property type="nucleotide sequence ID" value="XM_009271431.1"/>
</dbReference>
<feature type="repeat" description="WD" evidence="3">
    <location>
        <begin position="414"/>
        <end position="455"/>
    </location>
</feature>
<dbReference type="Pfam" id="PF00400">
    <property type="entry name" value="WD40"/>
    <property type="match status" value="4"/>
</dbReference>
<dbReference type="InterPro" id="IPR051858">
    <property type="entry name" value="WD_repeat_GAD-1"/>
</dbReference>
<dbReference type="Proteomes" id="UP000014064">
    <property type="component" value="Unassembled WGS sequence"/>
</dbReference>
<gene>
    <name evidence="5" type="ORF">J056_001803</name>
</gene>
<feature type="region of interest" description="Disordered" evidence="4">
    <location>
        <begin position="39"/>
        <end position="80"/>
    </location>
</feature>
<feature type="region of interest" description="Disordered" evidence="4">
    <location>
        <begin position="110"/>
        <end position="203"/>
    </location>
</feature>
<dbReference type="STRING" id="1299270.R9AHF3"/>
<evidence type="ECO:0000256" key="4">
    <source>
        <dbReference type="SAM" id="MobiDB-lite"/>
    </source>
</evidence>
<feature type="region of interest" description="Disordered" evidence="4">
    <location>
        <begin position="1"/>
        <end position="27"/>
    </location>
</feature>
<sequence length="687" mass="76940">MADKKKADSNEIRGEMSESTPLLEDDRHVKFNTRIRINRNTTASTTSSVSASLRSNSSNQRYSNSFMSITPLPDPYDNSPSSSEYIWDSIVERGSPQMDDEMARLMGFSGFGKKDKEQKSAINQRLQYSKRDDNEPIIKNTDENDQQPPQQPSQSQYNSLAPPADDEHKPDIVNLEKTQKTQKTQPQQPIKPPEPSQDEEYEADRDEIPCSHEIILQDHTKAATALDLDPSGSRLVTGSHDYDIKLWDFAAMNSTLRPFKSFEGCETNHIHDLKYSINGDSILAASGQAIVRLFTRDGDEIYKWSKGDQYIKDQRQTKGHIAEINNCAWHPFDYNIFITCSADSTVRIWDVTEPREQKHVLVFKSKERGTKTKVTACAYSPDAKYIVAVGLDGAMHLWSTAGNYARPNATNDAAHNKNTWTSSVGFTHDSKYIITRGGDDTVKLWDVKNIKRPLSVASNLPSLYQEVNAAISPDGKYIMTGVAGERGATKASVVVLSRSDLSEVRRIPVGKDRGGCVIRTLWHSRINQIIATHSNGSAYVLYDPMTSVRGALMPLGRAPKRARDVEEVLASTDPDRDLRVPIITPDAMEEDERTKKRMRAKKESDARKPQPPLVGAGRGGRVGSSATQATVQRLFGESTLGQDPREELLKYAHVDKDPTWTAAWKDTGKVYDDKTEEVDKDKKKEKE</sequence>
<feature type="compositionally biased region" description="Basic and acidic residues" evidence="4">
    <location>
        <begin position="1"/>
        <end position="16"/>
    </location>
</feature>
<accession>R9AHF3</accession>
<dbReference type="SUPFAM" id="SSF50978">
    <property type="entry name" value="WD40 repeat-like"/>
    <property type="match status" value="1"/>
</dbReference>
<dbReference type="InterPro" id="IPR015943">
    <property type="entry name" value="WD40/YVTN_repeat-like_dom_sf"/>
</dbReference>
<dbReference type="InterPro" id="IPR001680">
    <property type="entry name" value="WD40_rpt"/>
</dbReference>
<feature type="compositionally biased region" description="Low complexity" evidence="4">
    <location>
        <begin position="146"/>
        <end position="156"/>
    </location>
</feature>
<dbReference type="GeneID" id="20374755"/>
<feature type="repeat" description="WD" evidence="3">
    <location>
        <begin position="317"/>
        <end position="359"/>
    </location>
</feature>
<feature type="compositionally biased region" description="Basic and acidic residues" evidence="4">
    <location>
        <begin position="129"/>
        <end position="142"/>
    </location>
</feature>
<dbReference type="PANTHER" id="PTHR16017:SF0">
    <property type="entry name" value="WD REPEAT-CONTAINING PROTEIN 70"/>
    <property type="match status" value="1"/>
</dbReference>